<dbReference type="AlphaFoldDB" id="A0A6C0JTF6"/>
<reference evidence="1" key="1">
    <citation type="journal article" date="2020" name="Nature">
        <title>Giant virus diversity and host interactions through global metagenomics.</title>
        <authorList>
            <person name="Schulz F."/>
            <person name="Roux S."/>
            <person name="Paez-Espino D."/>
            <person name="Jungbluth S."/>
            <person name="Walsh D.A."/>
            <person name="Denef V.J."/>
            <person name="McMahon K.D."/>
            <person name="Konstantinidis K.T."/>
            <person name="Eloe-Fadrosh E.A."/>
            <person name="Kyrpides N.C."/>
            <person name="Woyke T."/>
        </authorList>
    </citation>
    <scope>NUCLEOTIDE SEQUENCE</scope>
    <source>
        <strain evidence="1">GVMAG-S-1064190-84</strain>
    </source>
</reference>
<protein>
    <submittedName>
        <fullName evidence="1">Uncharacterized protein</fullName>
    </submittedName>
</protein>
<proteinExistence type="predicted"/>
<name>A0A6C0JTF6_9ZZZZ</name>
<sequence>MSTLLLCKPIIIVPQNYISARECRIVTVRPTENEKILQTEILDAPPVIIQPDAFPTPREEREITNV</sequence>
<accession>A0A6C0JTF6</accession>
<evidence type="ECO:0000313" key="1">
    <source>
        <dbReference type="EMBL" id="QHU09032.1"/>
    </source>
</evidence>
<dbReference type="EMBL" id="MN740701">
    <property type="protein sequence ID" value="QHU09032.1"/>
    <property type="molecule type" value="Genomic_DNA"/>
</dbReference>
<organism evidence="1">
    <name type="scientific">viral metagenome</name>
    <dbReference type="NCBI Taxonomy" id="1070528"/>
    <lineage>
        <taxon>unclassified sequences</taxon>
        <taxon>metagenomes</taxon>
        <taxon>organismal metagenomes</taxon>
    </lineage>
</organism>